<evidence type="ECO:0000256" key="4">
    <source>
        <dbReference type="ARBA" id="ARBA00022729"/>
    </source>
</evidence>
<dbReference type="GO" id="GO:0098552">
    <property type="term" value="C:side of membrane"/>
    <property type="evidence" value="ECO:0007669"/>
    <property type="project" value="UniProtKB-KW"/>
</dbReference>
<keyword evidence="6 9" id="KW-0472">Membrane</keyword>
<dbReference type="InterPro" id="IPR045860">
    <property type="entry name" value="Snake_toxin-like_sf"/>
</dbReference>
<dbReference type="EMBL" id="JAHWGI010001149">
    <property type="protein sequence ID" value="KAK3923736.1"/>
    <property type="molecule type" value="Genomic_DNA"/>
</dbReference>
<dbReference type="PANTHER" id="PTHR33562">
    <property type="entry name" value="ATILLA, ISOFORM B-RELATED-RELATED"/>
    <property type="match status" value="1"/>
</dbReference>
<keyword evidence="3 9" id="KW-0812">Transmembrane</keyword>
<feature type="transmembrane region" description="Helical" evidence="9">
    <location>
        <begin position="144"/>
        <end position="161"/>
    </location>
</feature>
<reference evidence="11" key="2">
    <citation type="journal article" date="2023" name="BMC Genomics">
        <title>Pest status, molecular evolution, and epigenetic factors derived from the genome assembly of Frankliniella fusca, a thysanopteran phytovirus vector.</title>
        <authorList>
            <person name="Catto M.A."/>
            <person name="Labadie P.E."/>
            <person name="Jacobson A.L."/>
            <person name="Kennedy G.G."/>
            <person name="Srinivasan R."/>
            <person name="Hunt B.G."/>
        </authorList>
    </citation>
    <scope>NUCLEOTIDE SEQUENCE</scope>
    <source>
        <strain evidence="11">PL_HMW_Pooled</strain>
    </source>
</reference>
<dbReference type="InterPro" id="IPR031424">
    <property type="entry name" value="QVR-like"/>
</dbReference>
<keyword evidence="2" id="KW-0336">GPI-anchor</keyword>
<comment type="subcellular location">
    <subcellularLocation>
        <location evidence="1">Membrane</location>
        <topology evidence="1">Lipid-anchor</topology>
        <topology evidence="1">GPI-anchor</topology>
    </subcellularLocation>
</comment>
<dbReference type="Proteomes" id="UP001219518">
    <property type="component" value="Unassembled WGS sequence"/>
</dbReference>
<evidence type="ECO:0000313" key="12">
    <source>
        <dbReference type="Proteomes" id="UP001219518"/>
    </source>
</evidence>
<evidence type="ECO:0000256" key="3">
    <source>
        <dbReference type="ARBA" id="ARBA00022692"/>
    </source>
</evidence>
<evidence type="ECO:0000256" key="2">
    <source>
        <dbReference type="ARBA" id="ARBA00022622"/>
    </source>
</evidence>
<keyword evidence="8" id="KW-0449">Lipoprotein</keyword>
<keyword evidence="12" id="KW-1185">Reference proteome</keyword>
<gene>
    <name evidence="11" type="ORF">KUF71_002145</name>
</gene>
<name>A0AAE1LKN2_9NEOP</name>
<feature type="signal peptide" evidence="10">
    <location>
        <begin position="1"/>
        <end position="35"/>
    </location>
</feature>
<dbReference type="AlphaFoldDB" id="A0AAE1LKN2"/>
<dbReference type="SUPFAM" id="SSF57302">
    <property type="entry name" value="Snake toxin-like"/>
    <property type="match status" value="1"/>
</dbReference>
<evidence type="ECO:0000256" key="8">
    <source>
        <dbReference type="ARBA" id="ARBA00023288"/>
    </source>
</evidence>
<keyword evidence="4 10" id="KW-0732">Signal</keyword>
<feature type="chain" id="PRO_5041927683" evidence="10">
    <location>
        <begin position="36"/>
        <end position="166"/>
    </location>
</feature>
<dbReference type="GO" id="GO:0032222">
    <property type="term" value="P:regulation of synaptic transmission, cholinergic"/>
    <property type="evidence" value="ECO:0007669"/>
    <property type="project" value="InterPro"/>
</dbReference>
<evidence type="ECO:0000256" key="9">
    <source>
        <dbReference type="SAM" id="Phobius"/>
    </source>
</evidence>
<dbReference type="GO" id="GO:0030431">
    <property type="term" value="P:sleep"/>
    <property type="evidence" value="ECO:0007669"/>
    <property type="project" value="InterPro"/>
</dbReference>
<keyword evidence="7" id="KW-0325">Glycoprotein</keyword>
<reference evidence="11" key="1">
    <citation type="submission" date="2021-07" db="EMBL/GenBank/DDBJ databases">
        <authorList>
            <person name="Catto M.A."/>
            <person name="Jacobson A."/>
            <person name="Kennedy G."/>
            <person name="Labadie P."/>
            <person name="Hunt B.G."/>
            <person name="Srinivasan R."/>
        </authorList>
    </citation>
    <scope>NUCLEOTIDE SEQUENCE</scope>
    <source>
        <strain evidence="11">PL_HMW_Pooled</strain>
        <tissue evidence="11">Head</tissue>
    </source>
</reference>
<dbReference type="InterPro" id="IPR050975">
    <property type="entry name" value="Sleep_regulator"/>
</dbReference>
<keyword evidence="5 9" id="KW-1133">Transmembrane helix</keyword>
<evidence type="ECO:0000313" key="11">
    <source>
        <dbReference type="EMBL" id="KAK3923736.1"/>
    </source>
</evidence>
<dbReference type="PROSITE" id="PS51257">
    <property type="entry name" value="PROKAR_LIPOPROTEIN"/>
    <property type="match status" value="1"/>
</dbReference>
<proteinExistence type="predicted"/>
<evidence type="ECO:0000256" key="5">
    <source>
        <dbReference type="ARBA" id="ARBA00022989"/>
    </source>
</evidence>
<organism evidence="11 12">
    <name type="scientific">Frankliniella fusca</name>
    <dbReference type="NCBI Taxonomy" id="407009"/>
    <lineage>
        <taxon>Eukaryota</taxon>
        <taxon>Metazoa</taxon>
        <taxon>Ecdysozoa</taxon>
        <taxon>Arthropoda</taxon>
        <taxon>Hexapoda</taxon>
        <taxon>Insecta</taxon>
        <taxon>Pterygota</taxon>
        <taxon>Neoptera</taxon>
        <taxon>Paraneoptera</taxon>
        <taxon>Thysanoptera</taxon>
        <taxon>Terebrantia</taxon>
        <taxon>Thripoidea</taxon>
        <taxon>Thripidae</taxon>
        <taxon>Frankliniella</taxon>
    </lineage>
</organism>
<evidence type="ECO:0000256" key="10">
    <source>
        <dbReference type="SAM" id="SignalP"/>
    </source>
</evidence>
<sequence>MPRSASLPSPSGSLVLAVAVVLGALACLDSRGVDAITCYDCNSEYDPRCGDPFDPYTLGQIDCNERQALDHLSGANATLCRKLVQKIGLKVRVVRTCGYIEDAERDGGCVSRSGTHDVNVLYCSCKGNLCNAAPRLRLSGAQQLLLVFAAAVGAAAGAAVADRPRL</sequence>
<evidence type="ECO:0000256" key="7">
    <source>
        <dbReference type="ARBA" id="ARBA00023180"/>
    </source>
</evidence>
<evidence type="ECO:0000256" key="6">
    <source>
        <dbReference type="ARBA" id="ARBA00023136"/>
    </source>
</evidence>
<comment type="caution">
    <text evidence="11">The sequence shown here is derived from an EMBL/GenBank/DDBJ whole genome shotgun (WGS) entry which is preliminary data.</text>
</comment>
<accession>A0AAE1LKN2</accession>
<protein>
    <submittedName>
        <fullName evidence="11">Protein quiver</fullName>
    </submittedName>
</protein>
<dbReference type="Pfam" id="PF17064">
    <property type="entry name" value="QVR"/>
    <property type="match status" value="1"/>
</dbReference>
<dbReference type="PANTHER" id="PTHR33562:SF17">
    <property type="entry name" value="PROTEIN QUIVER"/>
    <property type="match status" value="1"/>
</dbReference>
<evidence type="ECO:0000256" key="1">
    <source>
        <dbReference type="ARBA" id="ARBA00004589"/>
    </source>
</evidence>